<accession>A0A0G1N9K3</accession>
<proteinExistence type="predicted"/>
<keyword evidence="1" id="KW-0472">Membrane</keyword>
<dbReference type="InterPro" id="IPR025101">
    <property type="entry name" value="DUF4012"/>
</dbReference>
<evidence type="ECO:0000313" key="3">
    <source>
        <dbReference type="Proteomes" id="UP000034922"/>
    </source>
</evidence>
<dbReference type="AlphaFoldDB" id="A0A0G1N9K3"/>
<dbReference type="Proteomes" id="UP000034922">
    <property type="component" value="Unassembled WGS sequence"/>
</dbReference>
<evidence type="ECO:0000256" key="1">
    <source>
        <dbReference type="SAM" id="Phobius"/>
    </source>
</evidence>
<comment type="caution">
    <text evidence="2">The sequence shown here is derived from an EMBL/GenBank/DDBJ whole genome shotgun (WGS) entry which is preliminary data.</text>
</comment>
<reference evidence="2 3" key="1">
    <citation type="journal article" date="2015" name="Nature">
        <title>rRNA introns, odd ribosomes, and small enigmatic genomes across a large radiation of phyla.</title>
        <authorList>
            <person name="Brown C.T."/>
            <person name="Hug L.A."/>
            <person name="Thomas B.C."/>
            <person name="Sharon I."/>
            <person name="Castelle C.J."/>
            <person name="Singh A."/>
            <person name="Wilkins M.J."/>
            <person name="Williams K.H."/>
            <person name="Banfield J.F."/>
        </authorList>
    </citation>
    <scope>NUCLEOTIDE SEQUENCE [LARGE SCALE GENOMIC DNA]</scope>
</reference>
<dbReference type="EMBL" id="LCLM01000018">
    <property type="protein sequence ID" value="KKU17022.1"/>
    <property type="molecule type" value="Genomic_DNA"/>
</dbReference>
<dbReference type="Pfam" id="PF13196">
    <property type="entry name" value="DUF4012"/>
    <property type="match status" value="1"/>
</dbReference>
<protein>
    <recommendedName>
        <fullName evidence="4">DUF4012 domain-containing protein</fullName>
    </recommendedName>
</protein>
<evidence type="ECO:0008006" key="4">
    <source>
        <dbReference type="Google" id="ProtNLM"/>
    </source>
</evidence>
<dbReference type="STRING" id="1618589.UX25_C0018G0003"/>
<keyword evidence="1" id="KW-1133">Transmembrane helix</keyword>
<feature type="transmembrane region" description="Helical" evidence="1">
    <location>
        <begin position="290"/>
        <end position="314"/>
    </location>
</feature>
<evidence type="ECO:0000313" key="2">
    <source>
        <dbReference type="EMBL" id="KKU17022.1"/>
    </source>
</evidence>
<keyword evidence="1" id="KW-0812">Transmembrane</keyword>
<gene>
    <name evidence="2" type="ORF">UX25_C0018G0003</name>
</gene>
<organism evidence="2 3">
    <name type="scientific">Candidatus Woesebacteria bacterium GW2011_GWC2_45_9</name>
    <dbReference type="NCBI Taxonomy" id="1618589"/>
    <lineage>
        <taxon>Bacteria</taxon>
        <taxon>Candidatus Woeseibacteriota</taxon>
    </lineage>
</organism>
<sequence length="880" mass="97024">MSPDTTFAPDYRPTVAIFSEPGGLSVSLVEKLLANFCKVVLVADDIKGWEEATAHISQKNFLEIVTLPEVSPEYIVFIDLDLAKKTSDYEKLIRLYSKSAAKVLVVLPYSFNIRDLVRVEVVQETLKEAGDDFGTIYLGDLVGPRLREDESDLVRALTEGLTKNAFPLLEGNYYPLNIADAGREIAKSLFSFGPYGDSLAIIGEGVSGNHVFERARNILGEIEPSQGAEKRKEAPAAKKLVRQLNFEQAIKETIEWLKTMPQKRQLVKEEKRVKKELQPSIISKKLVFRFLLFLFGVFLLPYVFLSLSVLSLVIASQFLGKAQIEAAGSAFSAGRVSADIASGQLSLYSKIPLAGQALVGSKNLSTLLKKGNSLGERGVATIKAGSLLFSKVLGEAVYDPYVLSQNLALDLDDLYQESGFLLTEIDAGGGVFANFIKGRSFYKKIPEIREKVLQTKRIISEFPALTGGQKPTSHLILFQNNMELRPTGGFIGSFALASFDGGRLTKMQVSDVYAADGQLKGHVEPPGAIKNYLGEANWYLRDSNWDADFPTSASRAEWFLDKEIDESVDGVVGVDLEFAKNILKIVGPISLTDFNEVVDDKNLYEKTQGQVESDFFPGSYKKTSFLTAVSRQLLTRVAEAKEKELLPLTLAILESLETRHLQVFLHNKSAQVAISSLGFDGAVNQPSCLGNCYADWFGVVDANVGVNKANYFLERELAFSAYLSGQDLKGFLTVNLKNSANSALGEAGRYKTYLRVMLPMSASVNEALTTSGSFQEAQTPEIEEKSGRKEAGVFVEVGPGQTKEVTFSWQEEIGLDFEKEGEYRLYVRKQAGTLEDKIAVTLYLPQGIKIVSQPLSSLTQDGGYGYNTYLTRDLFSRISW</sequence>
<name>A0A0G1N9K3_9BACT</name>